<name>A0A368KIJ2_9GAMM</name>
<dbReference type="GO" id="GO:0005886">
    <property type="term" value="C:plasma membrane"/>
    <property type="evidence" value="ECO:0007669"/>
    <property type="project" value="TreeGrafter"/>
</dbReference>
<evidence type="ECO:0000313" key="4">
    <source>
        <dbReference type="Proteomes" id="UP000252387"/>
    </source>
</evidence>
<evidence type="ECO:0000256" key="1">
    <source>
        <dbReference type="SAM" id="Phobius"/>
    </source>
</evidence>
<dbReference type="CDD" id="cd06259">
    <property type="entry name" value="YdcF-like"/>
    <property type="match status" value="1"/>
</dbReference>
<keyword evidence="1" id="KW-0812">Transmembrane</keyword>
<protein>
    <submittedName>
        <fullName evidence="3">YdcF family protein</fullName>
    </submittedName>
</protein>
<dbReference type="Proteomes" id="UP000252387">
    <property type="component" value="Unassembled WGS sequence"/>
</dbReference>
<dbReference type="GO" id="GO:0000270">
    <property type="term" value="P:peptidoglycan metabolic process"/>
    <property type="evidence" value="ECO:0007669"/>
    <property type="project" value="TreeGrafter"/>
</dbReference>
<dbReference type="InterPro" id="IPR051599">
    <property type="entry name" value="Cell_Envelope_Assoc"/>
</dbReference>
<proteinExistence type="predicted"/>
<organism evidence="3 4">
    <name type="scientific">Rhodanobacter denitrificans</name>
    <dbReference type="NCBI Taxonomy" id="666685"/>
    <lineage>
        <taxon>Bacteria</taxon>
        <taxon>Pseudomonadati</taxon>
        <taxon>Pseudomonadota</taxon>
        <taxon>Gammaproteobacteria</taxon>
        <taxon>Lysobacterales</taxon>
        <taxon>Rhodanobacteraceae</taxon>
        <taxon>Rhodanobacter</taxon>
    </lineage>
</organism>
<dbReference type="Gene3D" id="3.40.50.620">
    <property type="entry name" value="HUPs"/>
    <property type="match status" value="1"/>
</dbReference>
<dbReference type="PANTHER" id="PTHR30336">
    <property type="entry name" value="INNER MEMBRANE PROTEIN, PROBABLE PERMEASE"/>
    <property type="match status" value="1"/>
</dbReference>
<accession>A0A368KIJ2</accession>
<feature type="domain" description="DUF218" evidence="2">
    <location>
        <begin position="69"/>
        <end position="231"/>
    </location>
</feature>
<evidence type="ECO:0000313" key="3">
    <source>
        <dbReference type="EMBL" id="RCS30795.1"/>
    </source>
</evidence>
<comment type="caution">
    <text evidence="3">The sequence shown here is derived from an EMBL/GenBank/DDBJ whole genome shotgun (WGS) entry which is preliminary data.</text>
</comment>
<dbReference type="AlphaFoldDB" id="A0A368KIJ2"/>
<dbReference type="GO" id="GO:0043164">
    <property type="term" value="P:Gram-negative-bacterium-type cell wall biogenesis"/>
    <property type="evidence" value="ECO:0007669"/>
    <property type="project" value="TreeGrafter"/>
</dbReference>
<dbReference type="InterPro" id="IPR003848">
    <property type="entry name" value="DUF218"/>
</dbReference>
<keyword evidence="1" id="KW-0472">Membrane</keyword>
<feature type="transmembrane region" description="Helical" evidence="1">
    <location>
        <begin position="27"/>
        <end position="50"/>
    </location>
</feature>
<dbReference type="InterPro" id="IPR014729">
    <property type="entry name" value="Rossmann-like_a/b/a_fold"/>
</dbReference>
<dbReference type="Pfam" id="PF02698">
    <property type="entry name" value="DUF218"/>
    <property type="match status" value="1"/>
</dbReference>
<dbReference type="EMBL" id="QFWQ01000003">
    <property type="protein sequence ID" value="RCS30795.1"/>
    <property type="molecule type" value="Genomic_DNA"/>
</dbReference>
<keyword evidence="1" id="KW-1133">Transmembrane helix</keyword>
<reference evidence="3 4" key="1">
    <citation type="submission" date="2018-05" db="EMBL/GenBank/DDBJ databases">
        <title>Draft genome sequence of Rhodanobacter denitrificans Yn1 isolated from gold copper mine.</title>
        <authorList>
            <person name="Yang N."/>
            <person name="Mazhar H.S."/>
            <person name="Rensing C."/>
        </authorList>
    </citation>
    <scope>NUCLEOTIDE SEQUENCE [LARGE SCALE GENOMIC DNA]</scope>
    <source>
        <strain evidence="3 4">Yn1</strain>
    </source>
</reference>
<dbReference type="RefSeq" id="WP_114340875.1">
    <property type="nucleotide sequence ID" value="NZ_QFWQ01000003.1"/>
</dbReference>
<evidence type="ECO:0000259" key="2">
    <source>
        <dbReference type="Pfam" id="PF02698"/>
    </source>
</evidence>
<dbReference type="OrthoDB" id="9809813at2"/>
<keyword evidence="4" id="KW-1185">Reference proteome</keyword>
<dbReference type="PANTHER" id="PTHR30336:SF4">
    <property type="entry name" value="ENVELOPE BIOGENESIS FACTOR ELYC"/>
    <property type="match status" value="1"/>
</dbReference>
<sequence length="253" mass="27212">MTANMLLILIVLAGVLALLKWRRCSQVLLALAMVLFLAVGCGPLPIWLLARLQSDYVKAAPVAWGQRNAIVLLGAGAVRVAGSGEVEASLFGYGRIGKAVELYRACRQAGHECKVEASGGDALGVGRSEAAVYAGDLQELGVDAVDLLLETRSMNTWQNAQFSGPLLKAYGADRVLLVSSAYHLRRGMLYFAHFGIHAVPVSADYVDGMPSWLPLSYNFAMADVALHEYAGIMRYHVYNAMGWNVQATKPGAL</sequence>
<gene>
    <name evidence="3" type="ORF">DEO45_03240</name>
</gene>